<dbReference type="InterPro" id="IPR051128">
    <property type="entry name" value="EgtD_Methyltrsf_superfamily"/>
</dbReference>
<dbReference type="Pfam" id="PF10017">
    <property type="entry name" value="Methyltransf_33"/>
    <property type="match status" value="1"/>
</dbReference>
<evidence type="ECO:0000256" key="1">
    <source>
        <dbReference type="ARBA" id="ARBA00022603"/>
    </source>
</evidence>
<keyword evidence="4" id="KW-1185">Reference proteome</keyword>
<dbReference type="InterPro" id="IPR029063">
    <property type="entry name" value="SAM-dependent_MTases_sf"/>
</dbReference>
<keyword evidence="1" id="KW-0489">Methyltransferase</keyword>
<dbReference type="Gene3D" id="3.40.50.150">
    <property type="entry name" value="Vaccinia Virus protein VP39"/>
    <property type="match status" value="1"/>
</dbReference>
<organism evidence="4 5">
    <name type="scientific">Saccoglossus kowalevskii</name>
    <name type="common">Acorn worm</name>
    <dbReference type="NCBI Taxonomy" id="10224"/>
    <lineage>
        <taxon>Eukaryota</taxon>
        <taxon>Metazoa</taxon>
        <taxon>Hemichordata</taxon>
        <taxon>Enteropneusta</taxon>
        <taxon>Harrimaniidae</taxon>
        <taxon>Saccoglossus</taxon>
    </lineage>
</organism>
<dbReference type="GeneID" id="102801322"/>
<dbReference type="RefSeq" id="XP_006815849.1">
    <property type="nucleotide sequence ID" value="XM_006815786.1"/>
</dbReference>
<sequence length="166" mass="19010">MEANKETIKRCLLSEPKYVEHWYCFDTIGSELFEKITLEHPHYHLYSVEKEILKKHADEIVSDLQDASVCELGAGNGDKTIPLFSSLLKNNKSITYIPIDVAKDFMEHHADLLMKQFRGLKVKPFHGLYADGLQHVKGLNQQKLILFIGNSFGNIPMNNMESFLSK</sequence>
<dbReference type="Proteomes" id="UP000694865">
    <property type="component" value="Unplaced"/>
</dbReference>
<proteinExistence type="predicted"/>
<dbReference type="PANTHER" id="PTHR43397:SF1">
    <property type="entry name" value="ERGOTHIONEINE BIOSYNTHESIS PROTEIN 1"/>
    <property type="match status" value="1"/>
</dbReference>
<keyword evidence="2" id="KW-0808">Transferase</keyword>
<evidence type="ECO:0000313" key="5">
    <source>
        <dbReference type="RefSeq" id="XP_006815849.1"/>
    </source>
</evidence>
<protein>
    <submittedName>
        <fullName evidence="5">Uncharacterized protein LOC102801322</fullName>
    </submittedName>
</protein>
<evidence type="ECO:0000313" key="4">
    <source>
        <dbReference type="Proteomes" id="UP000694865"/>
    </source>
</evidence>
<name>A0ABM0M758_SACKO</name>
<feature type="domain" description="Histidine-specific methyltransferase SAM-dependent" evidence="3">
    <location>
        <begin position="6"/>
        <end position="165"/>
    </location>
</feature>
<gene>
    <name evidence="5" type="primary">LOC102801322</name>
</gene>
<evidence type="ECO:0000256" key="2">
    <source>
        <dbReference type="ARBA" id="ARBA00022679"/>
    </source>
</evidence>
<evidence type="ECO:0000259" key="3">
    <source>
        <dbReference type="Pfam" id="PF10017"/>
    </source>
</evidence>
<dbReference type="InterPro" id="IPR019257">
    <property type="entry name" value="MeTrfase_dom"/>
</dbReference>
<reference evidence="5" key="1">
    <citation type="submission" date="2025-08" db="UniProtKB">
        <authorList>
            <consortium name="RefSeq"/>
        </authorList>
    </citation>
    <scope>IDENTIFICATION</scope>
    <source>
        <tissue evidence="5">Testes</tissue>
    </source>
</reference>
<accession>A0ABM0M758</accession>
<dbReference type="PANTHER" id="PTHR43397">
    <property type="entry name" value="ERGOTHIONEINE BIOSYNTHESIS PROTEIN 1"/>
    <property type="match status" value="1"/>
</dbReference>